<gene>
    <name evidence="2" type="ORF">TrLO_g14873</name>
</gene>
<keyword evidence="1" id="KW-0812">Transmembrane</keyword>
<feature type="transmembrane region" description="Helical" evidence="1">
    <location>
        <begin position="30"/>
        <end position="49"/>
    </location>
</feature>
<evidence type="ECO:0000313" key="2">
    <source>
        <dbReference type="EMBL" id="GMI18519.1"/>
    </source>
</evidence>
<name>A0A9W7FSZ5_9STRA</name>
<keyword evidence="1" id="KW-1133">Transmembrane helix</keyword>
<organism evidence="2 3">
    <name type="scientific">Triparma laevis f. longispina</name>
    <dbReference type="NCBI Taxonomy" id="1714387"/>
    <lineage>
        <taxon>Eukaryota</taxon>
        <taxon>Sar</taxon>
        <taxon>Stramenopiles</taxon>
        <taxon>Ochrophyta</taxon>
        <taxon>Bolidophyceae</taxon>
        <taxon>Parmales</taxon>
        <taxon>Triparmaceae</taxon>
        <taxon>Triparma</taxon>
    </lineage>
</organism>
<keyword evidence="1" id="KW-0472">Membrane</keyword>
<protein>
    <submittedName>
        <fullName evidence="2">Uncharacterized protein</fullName>
    </submittedName>
</protein>
<keyword evidence="3" id="KW-1185">Reference proteome</keyword>
<evidence type="ECO:0000256" key="1">
    <source>
        <dbReference type="SAM" id="Phobius"/>
    </source>
</evidence>
<reference evidence="3" key="1">
    <citation type="journal article" date="2023" name="Commun. Biol.">
        <title>Genome analysis of Parmales, the sister group of diatoms, reveals the evolutionary specialization of diatoms from phago-mixotrophs to photoautotrophs.</title>
        <authorList>
            <person name="Ban H."/>
            <person name="Sato S."/>
            <person name="Yoshikawa S."/>
            <person name="Yamada K."/>
            <person name="Nakamura Y."/>
            <person name="Ichinomiya M."/>
            <person name="Sato N."/>
            <person name="Blanc-Mathieu R."/>
            <person name="Endo H."/>
            <person name="Kuwata A."/>
            <person name="Ogata H."/>
        </authorList>
    </citation>
    <scope>NUCLEOTIDE SEQUENCE [LARGE SCALE GENOMIC DNA]</scope>
    <source>
        <strain evidence="3">NIES 3700</strain>
    </source>
</reference>
<comment type="caution">
    <text evidence="2">The sequence shown here is derived from an EMBL/GenBank/DDBJ whole genome shotgun (WGS) entry which is preliminary data.</text>
</comment>
<dbReference type="Proteomes" id="UP001165122">
    <property type="component" value="Unassembled WGS sequence"/>
</dbReference>
<evidence type="ECO:0000313" key="3">
    <source>
        <dbReference type="Proteomes" id="UP001165122"/>
    </source>
</evidence>
<sequence length="66" mass="7602">MACITTSLTAMYTAFAFTNDEHEKDKMYNFWMWILVPIAATAMSISFALKPGRRDMLYKFFCASNS</sequence>
<proteinExistence type="predicted"/>
<accession>A0A9W7FSZ5</accession>
<dbReference type="AlphaFoldDB" id="A0A9W7FSZ5"/>
<dbReference type="EMBL" id="BRXW01000337">
    <property type="protein sequence ID" value="GMI18519.1"/>
    <property type="molecule type" value="Genomic_DNA"/>
</dbReference>